<evidence type="ECO:0000256" key="1">
    <source>
        <dbReference type="SAM" id="Phobius"/>
    </source>
</evidence>
<dbReference type="Proteomes" id="UP000178577">
    <property type="component" value="Unassembled WGS sequence"/>
</dbReference>
<dbReference type="InterPro" id="IPR029044">
    <property type="entry name" value="Nucleotide-diphossugar_trans"/>
</dbReference>
<feature type="domain" description="Glycosyltransferase 2-like" evidence="2">
    <location>
        <begin position="5"/>
        <end position="148"/>
    </location>
</feature>
<protein>
    <recommendedName>
        <fullName evidence="2">Glycosyltransferase 2-like domain-containing protein</fullName>
    </recommendedName>
</protein>
<accession>A0A1F5GA47</accession>
<evidence type="ECO:0000313" key="4">
    <source>
        <dbReference type="Proteomes" id="UP000178577"/>
    </source>
</evidence>
<dbReference type="InterPro" id="IPR001173">
    <property type="entry name" value="Glyco_trans_2-like"/>
</dbReference>
<dbReference type="Pfam" id="PF00535">
    <property type="entry name" value="Glycos_transf_2"/>
    <property type="match status" value="1"/>
</dbReference>
<dbReference type="CDD" id="cd02511">
    <property type="entry name" value="Beta4Glucosyltransferase"/>
    <property type="match status" value="1"/>
</dbReference>
<sequence>MTKISVVISAFNEEKKIKDCLESVKDFADEIVFIDNSSTDKTVEIAKGYTSKVFIRPNDPVMLNKNKNFGFEKASGDWILSLDADERITPELSAEIRKSIRGNQYSGYEIPRKNIIFGKWIKHSLWWPDLNLRLFRKGKGKFPLAHVHEKLEVRGSVGQLQNPMLHLNYQTVSQFITKMDRTYTESETENFLKSGKNIFWFDTIRWPVNDFVKTFFFQKGYKDGLHGLVLSLFQAFYMLVFFAKVWERKENFKDLTPDNFFCEAIKEFSKAARDIRYWIYQSLIEKNSIMALYYKIRRKF</sequence>
<dbReference type="Gene3D" id="3.90.550.10">
    <property type="entry name" value="Spore Coat Polysaccharide Biosynthesis Protein SpsA, Chain A"/>
    <property type="match status" value="1"/>
</dbReference>
<dbReference type="EMBL" id="MFAY01000029">
    <property type="protein sequence ID" value="OGD88705.1"/>
    <property type="molecule type" value="Genomic_DNA"/>
</dbReference>
<keyword evidence="1" id="KW-0812">Transmembrane</keyword>
<dbReference type="PANTHER" id="PTHR43630">
    <property type="entry name" value="POLY-BETA-1,6-N-ACETYL-D-GLUCOSAMINE SYNTHASE"/>
    <property type="match status" value="1"/>
</dbReference>
<evidence type="ECO:0000313" key="3">
    <source>
        <dbReference type="EMBL" id="OGD88705.1"/>
    </source>
</evidence>
<organism evidence="3 4">
    <name type="scientific">Candidatus Curtissbacteria bacterium RIFCSPHIGHO2_01_FULL_40_12</name>
    <dbReference type="NCBI Taxonomy" id="1797710"/>
    <lineage>
        <taxon>Bacteria</taxon>
        <taxon>Candidatus Curtissiibacteriota</taxon>
    </lineage>
</organism>
<dbReference type="PANTHER" id="PTHR43630:SF2">
    <property type="entry name" value="GLYCOSYLTRANSFERASE"/>
    <property type="match status" value="1"/>
</dbReference>
<dbReference type="AlphaFoldDB" id="A0A1F5GA47"/>
<proteinExistence type="predicted"/>
<gene>
    <name evidence="3" type="ORF">A2693_04545</name>
</gene>
<name>A0A1F5GA47_9BACT</name>
<comment type="caution">
    <text evidence="3">The sequence shown here is derived from an EMBL/GenBank/DDBJ whole genome shotgun (WGS) entry which is preliminary data.</text>
</comment>
<keyword evidence="1" id="KW-1133">Transmembrane helix</keyword>
<dbReference type="SUPFAM" id="SSF53448">
    <property type="entry name" value="Nucleotide-diphospho-sugar transferases"/>
    <property type="match status" value="1"/>
</dbReference>
<reference evidence="3 4" key="1">
    <citation type="journal article" date="2016" name="Nat. Commun.">
        <title>Thousands of microbial genomes shed light on interconnected biogeochemical processes in an aquifer system.</title>
        <authorList>
            <person name="Anantharaman K."/>
            <person name="Brown C.T."/>
            <person name="Hug L.A."/>
            <person name="Sharon I."/>
            <person name="Castelle C.J."/>
            <person name="Probst A.J."/>
            <person name="Thomas B.C."/>
            <person name="Singh A."/>
            <person name="Wilkins M.J."/>
            <person name="Karaoz U."/>
            <person name="Brodie E.L."/>
            <person name="Williams K.H."/>
            <person name="Hubbard S.S."/>
            <person name="Banfield J.F."/>
        </authorList>
    </citation>
    <scope>NUCLEOTIDE SEQUENCE [LARGE SCALE GENOMIC DNA]</scope>
</reference>
<keyword evidence="1" id="KW-0472">Membrane</keyword>
<feature type="transmembrane region" description="Helical" evidence="1">
    <location>
        <begin position="224"/>
        <end position="243"/>
    </location>
</feature>
<evidence type="ECO:0000259" key="2">
    <source>
        <dbReference type="Pfam" id="PF00535"/>
    </source>
</evidence>